<accession>A0A941D2Y4</accession>
<feature type="signal peptide" evidence="2">
    <location>
        <begin position="1"/>
        <end position="19"/>
    </location>
</feature>
<organism evidence="3 5">
    <name type="scientific">Phenylobacterium glaciei</name>
    <dbReference type="NCBI Taxonomy" id="2803784"/>
    <lineage>
        <taxon>Bacteria</taxon>
        <taxon>Pseudomonadati</taxon>
        <taxon>Pseudomonadota</taxon>
        <taxon>Alphaproteobacteria</taxon>
        <taxon>Caulobacterales</taxon>
        <taxon>Caulobacteraceae</taxon>
        <taxon>Phenylobacterium</taxon>
    </lineage>
</organism>
<sequence>MKILGLAAVLLLAAASAQAEPAARMRTQNNLKQMGLAATGSTTSPQGVADLAHPIRKTKAEIELVCPDTTYILSTGTKKGSCKDGLASCGDGDNSAKASCYSCESSSGAGSCKTK</sequence>
<name>A0A941D2Y4_9CAUL</name>
<evidence type="ECO:0000313" key="5">
    <source>
        <dbReference type="Proteomes" id="UP000622580"/>
    </source>
</evidence>
<evidence type="ECO:0000256" key="2">
    <source>
        <dbReference type="SAM" id="SignalP"/>
    </source>
</evidence>
<evidence type="ECO:0000313" key="3">
    <source>
        <dbReference type="EMBL" id="MBR7619283.1"/>
    </source>
</evidence>
<reference evidence="4" key="1">
    <citation type="submission" date="2021-01" db="EMBL/GenBank/DDBJ databases">
        <title>Genome sequence of Phenylobacterium sp. 20VBR1 isolated from a valley glaceir, Ny-Alesund, Svalbard.</title>
        <authorList>
            <person name="Thomas F.A."/>
            <person name="Krishnan K.P."/>
            <person name="Sinha R.K."/>
        </authorList>
    </citation>
    <scope>NUCLEOTIDE SEQUENCE</scope>
    <source>
        <strain evidence="4">20VBR1</strain>
    </source>
</reference>
<dbReference type="EMBL" id="CP068570">
    <property type="protein sequence ID" value="QQZ51636.1"/>
    <property type="molecule type" value="Genomic_DNA"/>
</dbReference>
<feature type="region of interest" description="Disordered" evidence="1">
    <location>
        <begin position="91"/>
        <end position="115"/>
    </location>
</feature>
<gene>
    <name evidence="3" type="ORF">JKL49_07755</name>
    <name evidence="4" type="ORF">JKL49_12060</name>
</gene>
<evidence type="ECO:0000256" key="1">
    <source>
        <dbReference type="SAM" id="MobiDB-lite"/>
    </source>
</evidence>
<evidence type="ECO:0000313" key="4">
    <source>
        <dbReference type="EMBL" id="QQZ51636.1"/>
    </source>
</evidence>
<dbReference type="Proteomes" id="UP000622580">
    <property type="component" value="Unassembled WGS sequence"/>
</dbReference>
<protein>
    <submittedName>
        <fullName evidence="3">Uncharacterized protein</fullName>
    </submittedName>
</protein>
<keyword evidence="2" id="KW-0732">Signal</keyword>
<keyword evidence="5" id="KW-1185">Reference proteome</keyword>
<dbReference type="AlphaFoldDB" id="A0A941D2Y4"/>
<reference evidence="3" key="2">
    <citation type="submission" date="2021-04" db="EMBL/GenBank/DDBJ databases">
        <title>Draft genome assembly of strain Phenylobacterium sp. 20VBR1 using MiniION and Illumina platforms.</title>
        <authorList>
            <person name="Thomas F.A."/>
            <person name="Krishnan K.P."/>
            <person name="Sinha R.K."/>
        </authorList>
    </citation>
    <scope>NUCLEOTIDE SEQUENCE</scope>
    <source>
        <strain evidence="3">20VBR1</strain>
    </source>
</reference>
<feature type="chain" id="PRO_5044462943" evidence="2">
    <location>
        <begin position="20"/>
        <end position="115"/>
    </location>
</feature>
<proteinExistence type="predicted"/>
<dbReference type="RefSeq" id="WP_215339598.1">
    <property type="nucleotide sequence ID" value="NZ_JAGSGD010000001.1"/>
</dbReference>
<dbReference type="EMBL" id="JAGSGD010000001">
    <property type="protein sequence ID" value="MBR7619283.1"/>
    <property type="molecule type" value="Genomic_DNA"/>
</dbReference>